<gene>
    <name evidence="2" type="ORF">HW532_04255</name>
</gene>
<sequence>MTASPAWALQAALFAHLAAHADLMALLGGVHLHDDVPEEAAFPYVTLGDTETRDWSTQTRRGHEHRVTLHVWSRHKGRREVQAIIAALDDALDGAAPSLDGHVLVNLRTVFWHALRDTDGETYHGIVRLRAVTEPAA</sequence>
<feature type="signal peptide" evidence="1">
    <location>
        <begin position="1"/>
        <end position="21"/>
    </location>
</feature>
<reference evidence="2 3" key="1">
    <citation type="submission" date="2020-06" db="EMBL/GenBank/DDBJ databases">
        <title>Genome sequence of 2 isolates from Red Sea Mangroves.</title>
        <authorList>
            <person name="Sefrji F."/>
            <person name="Michoud G."/>
            <person name="Merlino G."/>
            <person name="Daffonchio D."/>
        </authorList>
    </citation>
    <scope>NUCLEOTIDE SEQUENCE [LARGE SCALE GENOMIC DNA]</scope>
    <source>
        <strain evidence="2 3">R1DC25</strain>
    </source>
</reference>
<dbReference type="EMBL" id="CP058214">
    <property type="protein sequence ID" value="QPC41994.1"/>
    <property type="molecule type" value="Genomic_DNA"/>
</dbReference>
<dbReference type="InterPro" id="IPR021508">
    <property type="entry name" value="Gp17-like"/>
</dbReference>
<evidence type="ECO:0000313" key="3">
    <source>
        <dbReference type="Proteomes" id="UP000593594"/>
    </source>
</evidence>
<feature type="chain" id="PRO_5032458167" evidence="1">
    <location>
        <begin position="22"/>
        <end position="137"/>
    </location>
</feature>
<dbReference type="Pfam" id="PF11367">
    <property type="entry name" value="Tail_completion_gp17"/>
    <property type="match status" value="1"/>
</dbReference>
<dbReference type="InterPro" id="IPR053745">
    <property type="entry name" value="Viral_Tail_Comp_sf"/>
</dbReference>
<dbReference type="Gene3D" id="3.30.2000.30">
    <property type="match status" value="1"/>
</dbReference>
<name>A0A7S8C265_9HYPH</name>
<accession>A0A7S8C265</accession>
<protein>
    <submittedName>
        <fullName evidence="2">DUF3168 domain-containing protein</fullName>
    </submittedName>
</protein>
<dbReference type="AlphaFoldDB" id="A0A7S8C265"/>
<evidence type="ECO:0000256" key="1">
    <source>
        <dbReference type="SAM" id="SignalP"/>
    </source>
</evidence>
<evidence type="ECO:0000313" key="2">
    <source>
        <dbReference type="EMBL" id="QPC41994.1"/>
    </source>
</evidence>
<dbReference type="KEGG" id="kmn:HW532_04255"/>
<organism evidence="2 3">
    <name type="scientific">Kaustia mangrovi</name>
    <dbReference type="NCBI Taxonomy" id="2593653"/>
    <lineage>
        <taxon>Bacteria</taxon>
        <taxon>Pseudomonadati</taxon>
        <taxon>Pseudomonadota</taxon>
        <taxon>Alphaproteobacteria</taxon>
        <taxon>Hyphomicrobiales</taxon>
        <taxon>Parvibaculaceae</taxon>
        <taxon>Kaustia</taxon>
    </lineage>
</organism>
<keyword evidence="1" id="KW-0732">Signal</keyword>
<dbReference type="Proteomes" id="UP000593594">
    <property type="component" value="Chromosome"/>
</dbReference>
<proteinExistence type="predicted"/>
<keyword evidence="3" id="KW-1185">Reference proteome</keyword>
<dbReference type="RefSeq" id="WP_213163221.1">
    <property type="nucleotide sequence ID" value="NZ_CP058214.1"/>
</dbReference>